<evidence type="ECO:0000256" key="1">
    <source>
        <dbReference type="SAM" id="MobiDB-lite"/>
    </source>
</evidence>
<accession>A0A1J5P5D6</accession>
<dbReference type="EMBL" id="MLJW01009381">
    <property type="protein sequence ID" value="OIQ63023.1"/>
    <property type="molecule type" value="Genomic_DNA"/>
</dbReference>
<sequence>MQALFNQMPVGLAGSADKTDGRTGLAGAAGAANTVRVVACRAWQVKVDHCWQSGNIQTARCHVGGYHHLKALGLEICQYLGAFALAEFAMKGLSRQRPLAQLVGNDLGGKLGGNKDQHAWPMVLADEMAQQLGAPVFINRNGALNNLRRLLTGRVYRDLHCVMQQGVSQCLHGRTEGGRKKQVLPLRRQPGQQEPEFIGKTQVKQPVSFIEYQHGDVIELQGVVRSQVQQSTRCGYHHVSTAAQPDHLRVDRHTTKDHRNLDPLGQSLRQ</sequence>
<feature type="region of interest" description="Disordered" evidence="1">
    <location>
        <begin position="241"/>
        <end position="270"/>
    </location>
</feature>
<dbReference type="AntiFam" id="ANF00149">
    <property type="entry name" value="Shadow ORF (opposite cshA)"/>
</dbReference>
<dbReference type="AlphaFoldDB" id="A0A1J5P5D6"/>
<comment type="caution">
    <text evidence="2">The sequence shown here is derived from an EMBL/GenBank/DDBJ whole genome shotgun (WGS) entry which is preliminary data.</text>
</comment>
<gene>
    <name evidence="2" type="ORF">GALL_554420</name>
</gene>
<protein>
    <submittedName>
        <fullName evidence="2">Uncharacterized protein</fullName>
    </submittedName>
</protein>
<name>A0A1J5P5D6_9ZZZZ</name>
<organism evidence="2">
    <name type="scientific">mine drainage metagenome</name>
    <dbReference type="NCBI Taxonomy" id="410659"/>
    <lineage>
        <taxon>unclassified sequences</taxon>
        <taxon>metagenomes</taxon>
        <taxon>ecological metagenomes</taxon>
    </lineage>
</organism>
<evidence type="ECO:0000313" key="2">
    <source>
        <dbReference type="EMBL" id="OIQ63023.1"/>
    </source>
</evidence>
<proteinExistence type="predicted"/>
<reference evidence="2" key="1">
    <citation type="submission" date="2016-10" db="EMBL/GenBank/DDBJ databases">
        <title>Sequence of Gallionella enrichment culture.</title>
        <authorList>
            <person name="Poehlein A."/>
            <person name="Muehling M."/>
            <person name="Daniel R."/>
        </authorList>
    </citation>
    <scope>NUCLEOTIDE SEQUENCE</scope>
</reference>
<feature type="compositionally biased region" description="Basic and acidic residues" evidence="1">
    <location>
        <begin position="246"/>
        <end position="261"/>
    </location>
</feature>